<dbReference type="AlphaFoldDB" id="A0A3B0SG95"/>
<accession>A0A3B0SG95</accession>
<feature type="transmembrane region" description="Helical" evidence="1">
    <location>
        <begin position="21"/>
        <end position="44"/>
    </location>
</feature>
<protein>
    <recommendedName>
        <fullName evidence="3">Membrane transport protein MerF</fullName>
    </recommendedName>
</protein>
<keyword evidence="1" id="KW-1133">Transmembrane helix</keyword>
<reference evidence="2" key="1">
    <citation type="submission" date="2018-06" db="EMBL/GenBank/DDBJ databases">
        <authorList>
            <person name="Zhirakovskaya E."/>
        </authorList>
    </citation>
    <scope>NUCLEOTIDE SEQUENCE</scope>
</reference>
<feature type="transmembrane region" description="Helical" evidence="1">
    <location>
        <begin position="80"/>
        <end position="96"/>
    </location>
</feature>
<dbReference type="Gene3D" id="1.10.287.910">
    <property type="entry name" value="bacterial mercury transporter, merf"/>
    <property type="match status" value="1"/>
</dbReference>
<evidence type="ECO:0000256" key="1">
    <source>
        <dbReference type="SAM" id="Phobius"/>
    </source>
</evidence>
<gene>
    <name evidence="2" type="ORF">MNBD_ALPHA08-1373</name>
</gene>
<evidence type="ECO:0008006" key="3">
    <source>
        <dbReference type="Google" id="ProtNLM"/>
    </source>
</evidence>
<sequence>MTGSEIPKNSKMLKGGVAGSLVAAVCCFTPLLVIAFTGVGLAGLVGGLDYFLFPMLFGSLGVVAYALYLQAGSQGPSPKVIIAVLVVLFSSLLIWLEFRYALRISLAAVALVLAYWFYVRSANLKLET</sequence>
<dbReference type="Pfam" id="PF11431">
    <property type="entry name" value="Transport_MerF"/>
    <property type="match status" value="1"/>
</dbReference>
<dbReference type="InterPro" id="IPR021091">
    <property type="entry name" value="Mercury_ion_transport_MerF"/>
</dbReference>
<evidence type="ECO:0000313" key="2">
    <source>
        <dbReference type="EMBL" id="VAW01502.1"/>
    </source>
</evidence>
<proteinExistence type="predicted"/>
<dbReference type="EMBL" id="UOEC01000187">
    <property type="protein sequence ID" value="VAW01502.1"/>
    <property type="molecule type" value="Genomic_DNA"/>
</dbReference>
<keyword evidence="1" id="KW-0812">Transmembrane</keyword>
<name>A0A3B0SG95_9ZZZZ</name>
<dbReference type="GO" id="GO:0016020">
    <property type="term" value="C:membrane"/>
    <property type="evidence" value="ECO:0007669"/>
    <property type="project" value="InterPro"/>
</dbReference>
<feature type="transmembrane region" description="Helical" evidence="1">
    <location>
        <begin position="102"/>
        <end position="119"/>
    </location>
</feature>
<organism evidence="2">
    <name type="scientific">hydrothermal vent metagenome</name>
    <dbReference type="NCBI Taxonomy" id="652676"/>
    <lineage>
        <taxon>unclassified sequences</taxon>
        <taxon>metagenomes</taxon>
        <taxon>ecological metagenomes</taxon>
    </lineage>
</organism>
<feature type="transmembrane region" description="Helical" evidence="1">
    <location>
        <begin position="50"/>
        <end position="68"/>
    </location>
</feature>
<dbReference type="NCBIfam" id="NF033565">
    <property type="entry name" value="trans_MerF"/>
    <property type="match status" value="1"/>
</dbReference>
<keyword evidence="1" id="KW-0472">Membrane</keyword>